<dbReference type="Pfam" id="PF09759">
    <property type="entry name" value="Atx10homo_assoc"/>
    <property type="match status" value="1"/>
</dbReference>
<evidence type="ECO:0000259" key="3">
    <source>
        <dbReference type="Pfam" id="PF09759"/>
    </source>
</evidence>
<dbReference type="EMBL" id="CAUOFW020000447">
    <property type="protein sequence ID" value="CAK9134479.1"/>
    <property type="molecule type" value="Genomic_DNA"/>
</dbReference>
<evidence type="ECO:0000256" key="1">
    <source>
        <dbReference type="ARBA" id="ARBA00022618"/>
    </source>
</evidence>
<accession>A0ABC8QP50</accession>
<dbReference type="InterPro" id="IPR051374">
    <property type="entry name" value="Ataxin-10/CTR86_families"/>
</dbReference>
<dbReference type="Gene3D" id="1.25.10.10">
    <property type="entry name" value="Leucine-rich Repeat Variant"/>
    <property type="match status" value="2"/>
</dbReference>
<dbReference type="Proteomes" id="UP001642360">
    <property type="component" value="Unassembled WGS sequence"/>
</dbReference>
<gene>
    <name evidence="4" type="ORF">ILEXP_LOCUS1408</name>
</gene>
<dbReference type="PANTHER" id="PTHR13255">
    <property type="entry name" value="ATAXIN-10"/>
    <property type="match status" value="1"/>
</dbReference>
<dbReference type="AlphaFoldDB" id="A0ABC8QP50"/>
<keyword evidence="5" id="KW-1185">Reference proteome</keyword>
<dbReference type="InterPro" id="IPR011989">
    <property type="entry name" value="ARM-like"/>
</dbReference>
<dbReference type="SUPFAM" id="SSF48371">
    <property type="entry name" value="ARM repeat"/>
    <property type="match status" value="1"/>
</dbReference>
<keyword evidence="1" id="KW-0132">Cell division</keyword>
<sequence length="501" mass="55036">MDDDDEFSVPEDILWPLFTASSSSTIEKALTHLIPVARGAGGRADLASKNILTTVLQLCRTLSCPSNRHLLLLSLKLLRNLCAGEISNQNSFIQQNGVQIVSGIFNSVGLVSESDYEIVKTGLQVLGNVSLAGEEHQHTVWHQFFPLEFSKIARVRSRETCDPLCMVIYTCSEGSHVLSAELDTDQGLHIVAEITESASAVGFRGDWLKLLLSRICLEKYHFSQLFSKLCPIGNSGTSDDIMSGVDHFVPELAFLLSILSEILNEQIRDITVSNAFGLHLLGIFRSAFGAVDFSSRGKSGLPTGSAAIDALGYSLIILRDICASDGLRGSKGEGTVDVNVLLSSGLLELLLSCLRELEPPAIIRKTIKQSDNQEGSTHFSSEENHKGTTYLPKFCPYKGFRRDLVAVVGNCVYQRKHVQDEIRQKKAILLLLQQCVTDEDNPFLREWGIWSVRNLLEGNVENQRVVSDLELQGSVDVPEIVGLGLRVEVDQKTGRAKLVNA</sequence>
<dbReference type="InterPro" id="IPR019156">
    <property type="entry name" value="Ataxin-10_domain"/>
</dbReference>
<dbReference type="GO" id="GO:0051301">
    <property type="term" value="P:cell division"/>
    <property type="evidence" value="ECO:0007669"/>
    <property type="project" value="UniProtKB-KW"/>
</dbReference>
<dbReference type="InterPro" id="IPR016024">
    <property type="entry name" value="ARM-type_fold"/>
</dbReference>
<reference evidence="4 5" key="1">
    <citation type="submission" date="2024-02" db="EMBL/GenBank/DDBJ databases">
        <authorList>
            <person name="Vignale AGUSTIN F."/>
            <person name="Sosa J E."/>
            <person name="Modenutti C."/>
        </authorList>
    </citation>
    <scope>NUCLEOTIDE SEQUENCE [LARGE SCALE GENOMIC DNA]</scope>
</reference>
<evidence type="ECO:0000313" key="4">
    <source>
        <dbReference type="EMBL" id="CAK9134479.1"/>
    </source>
</evidence>
<protein>
    <recommendedName>
        <fullName evidence="3">Ataxin-10 domain-containing protein</fullName>
    </recommendedName>
</protein>
<comment type="caution">
    <text evidence="4">The sequence shown here is derived from an EMBL/GenBank/DDBJ whole genome shotgun (WGS) entry which is preliminary data.</text>
</comment>
<dbReference type="PANTHER" id="PTHR13255:SF0">
    <property type="entry name" value="ATAXIN-10"/>
    <property type="match status" value="1"/>
</dbReference>
<evidence type="ECO:0000313" key="5">
    <source>
        <dbReference type="Proteomes" id="UP001642360"/>
    </source>
</evidence>
<proteinExistence type="predicted"/>
<organism evidence="4 5">
    <name type="scientific">Ilex paraguariensis</name>
    <name type="common">yerba mate</name>
    <dbReference type="NCBI Taxonomy" id="185542"/>
    <lineage>
        <taxon>Eukaryota</taxon>
        <taxon>Viridiplantae</taxon>
        <taxon>Streptophyta</taxon>
        <taxon>Embryophyta</taxon>
        <taxon>Tracheophyta</taxon>
        <taxon>Spermatophyta</taxon>
        <taxon>Magnoliopsida</taxon>
        <taxon>eudicotyledons</taxon>
        <taxon>Gunneridae</taxon>
        <taxon>Pentapetalae</taxon>
        <taxon>asterids</taxon>
        <taxon>campanulids</taxon>
        <taxon>Aquifoliales</taxon>
        <taxon>Aquifoliaceae</taxon>
        <taxon>Ilex</taxon>
    </lineage>
</organism>
<feature type="domain" description="Ataxin-10" evidence="3">
    <location>
        <begin position="400"/>
        <end position="498"/>
    </location>
</feature>
<name>A0ABC8QP50_9AQUA</name>
<evidence type="ECO:0000256" key="2">
    <source>
        <dbReference type="ARBA" id="ARBA00023306"/>
    </source>
</evidence>
<keyword evidence="2" id="KW-0131">Cell cycle</keyword>